<sequence>MDLGTATQDRAQSSRPHSLLRTLLEIFDHLAFAERDARAKAQGRQVRRPAPLIRVYRDTGPRTRPACAACGGTGLVRRRPCLTCHGSGKAGPC</sequence>
<gene>
    <name evidence="1" type="ORF">ACIBP5_36195</name>
</gene>
<dbReference type="InterPro" id="IPR036410">
    <property type="entry name" value="HSP_DnaJ_Cys-rich_dom_sf"/>
</dbReference>
<evidence type="ECO:0008006" key="3">
    <source>
        <dbReference type="Google" id="ProtNLM"/>
    </source>
</evidence>
<dbReference type="EMBL" id="JBITMB010000014">
    <property type="protein sequence ID" value="MFI7445438.1"/>
    <property type="molecule type" value="Genomic_DNA"/>
</dbReference>
<dbReference type="Proteomes" id="UP001612928">
    <property type="component" value="Unassembled WGS sequence"/>
</dbReference>
<dbReference type="SUPFAM" id="SSF57938">
    <property type="entry name" value="DnaJ/Hsp40 cysteine-rich domain"/>
    <property type="match status" value="1"/>
</dbReference>
<reference evidence="1 2" key="1">
    <citation type="submission" date="2024-10" db="EMBL/GenBank/DDBJ databases">
        <title>The Natural Products Discovery Center: Release of the First 8490 Sequenced Strains for Exploring Actinobacteria Biosynthetic Diversity.</title>
        <authorList>
            <person name="Kalkreuter E."/>
            <person name="Kautsar S.A."/>
            <person name="Yang D."/>
            <person name="Bader C.D."/>
            <person name="Teijaro C.N."/>
            <person name="Fluegel L."/>
            <person name="Davis C.M."/>
            <person name="Simpson J.R."/>
            <person name="Lauterbach L."/>
            <person name="Steele A.D."/>
            <person name="Gui C."/>
            <person name="Meng S."/>
            <person name="Li G."/>
            <person name="Viehrig K."/>
            <person name="Ye F."/>
            <person name="Su P."/>
            <person name="Kiefer A.F."/>
            <person name="Nichols A."/>
            <person name="Cepeda A.J."/>
            <person name="Yan W."/>
            <person name="Fan B."/>
            <person name="Jiang Y."/>
            <person name="Adhikari A."/>
            <person name="Zheng C.-J."/>
            <person name="Schuster L."/>
            <person name="Cowan T.M."/>
            <person name="Smanski M.J."/>
            <person name="Chevrette M.G."/>
            <person name="De Carvalho L.P.S."/>
            <person name="Shen B."/>
        </authorList>
    </citation>
    <scope>NUCLEOTIDE SEQUENCE [LARGE SCALE GENOMIC DNA]</scope>
    <source>
        <strain evidence="1 2">NPDC049503</strain>
    </source>
</reference>
<proteinExistence type="predicted"/>
<evidence type="ECO:0000313" key="1">
    <source>
        <dbReference type="EMBL" id="MFI7445438.1"/>
    </source>
</evidence>
<protein>
    <recommendedName>
        <fullName evidence="3">Molecular chaperone DnaJ</fullName>
    </recommendedName>
</protein>
<dbReference type="RefSeq" id="WP_397025900.1">
    <property type="nucleotide sequence ID" value="NZ_JBITMB010000014.1"/>
</dbReference>
<organism evidence="1 2">
    <name type="scientific">Nonomuraea indica</name>
    <dbReference type="NCBI Taxonomy" id="1581193"/>
    <lineage>
        <taxon>Bacteria</taxon>
        <taxon>Bacillati</taxon>
        <taxon>Actinomycetota</taxon>
        <taxon>Actinomycetes</taxon>
        <taxon>Streptosporangiales</taxon>
        <taxon>Streptosporangiaceae</taxon>
        <taxon>Nonomuraea</taxon>
    </lineage>
</organism>
<comment type="caution">
    <text evidence="1">The sequence shown here is derived from an EMBL/GenBank/DDBJ whole genome shotgun (WGS) entry which is preliminary data.</text>
</comment>
<accession>A0ABW8AGB3</accession>
<keyword evidence="2" id="KW-1185">Reference proteome</keyword>
<dbReference type="Gene3D" id="2.10.230.10">
    <property type="entry name" value="Heat shock protein DnaJ, cysteine-rich domain"/>
    <property type="match status" value="1"/>
</dbReference>
<name>A0ABW8AGB3_9ACTN</name>
<evidence type="ECO:0000313" key="2">
    <source>
        <dbReference type="Proteomes" id="UP001612928"/>
    </source>
</evidence>